<proteinExistence type="predicted"/>
<dbReference type="Proteomes" id="UP000092598">
    <property type="component" value="Chromosome"/>
</dbReference>
<dbReference type="STRING" id="1915.SLINC_3785"/>
<evidence type="ECO:0000313" key="1">
    <source>
        <dbReference type="EMBL" id="ANS66009.1"/>
    </source>
</evidence>
<gene>
    <name evidence="1" type="ORF">SLINC_3785</name>
</gene>
<dbReference type="AlphaFoldDB" id="A0A1B1MBL0"/>
<evidence type="ECO:0000313" key="2">
    <source>
        <dbReference type="Proteomes" id="UP000092598"/>
    </source>
</evidence>
<dbReference type="EMBL" id="CP016438">
    <property type="protein sequence ID" value="ANS66009.1"/>
    <property type="molecule type" value="Genomic_DNA"/>
</dbReference>
<name>A0A1B1MBL0_STRLN</name>
<keyword evidence="2" id="KW-1185">Reference proteome</keyword>
<organism evidence="1 2">
    <name type="scientific">Streptomyces lincolnensis</name>
    <dbReference type="NCBI Taxonomy" id="1915"/>
    <lineage>
        <taxon>Bacteria</taxon>
        <taxon>Bacillati</taxon>
        <taxon>Actinomycetota</taxon>
        <taxon>Actinomycetes</taxon>
        <taxon>Kitasatosporales</taxon>
        <taxon>Streptomycetaceae</taxon>
        <taxon>Streptomyces</taxon>
    </lineage>
</organism>
<sequence>MIRMPGIMGRNKKQDVVLVIRDADMVAAALSRALAEAAPEERPGLERAAALVKSTAAATDDQLRARWVRSRLDEVGFTGDLSSVAAVKALRQAEPRLSLLAAVQLQKAAVAHPE</sequence>
<protein>
    <submittedName>
        <fullName evidence="1">Uncharacterized protein</fullName>
    </submittedName>
</protein>
<accession>A0A1B1MBL0</accession>
<reference evidence="1 2" key="1">
    <citation type="submission" date="2016-07" db="EMBL/GenBank/DDBJ databases">
        <title>Enhancement of antibiotic productionsby engineered nitrateutilization in actinobacteria.</title>
        <authorList>
            <person name="Meng S.C."/>
        </authorList>
    </citation>
    <scope>NUCLEOTIDE SEQUENCE [LARGE SCALE GENOMIC DNA]</scope>
    <source>
        <strain evidence="1 2">NRRL 2936</strain>
    </source>
</reference>
<dbReference type="KEGG" id="sls:SLINC_3785"/>